<evidence type="ECO:0000256" key="4">
    <source>
        <dbReference type="SAM" id="SignalP"/>
    </source>
</evidence>
<feature type="chain" id="PRO_5008903995" evidence="4">
    <location>
        <begin position="22"/>
        <end position="407"/>
    </location>
</feature>
<reference evidence="5 6" key="1">
    <citation type="journal article" date="2016" name="Genome Biol. Evol.">
        <title>Gene Family Evolution Reflects Adaptation to Soil Environmental Stressors in the Genome of the Collembolan Orchesella cincta.</title>
        <authorList>
            <person name="Faddeeva-Vakhrusheva A."/>
            <person name="Derks M.F."/>
            <person name="Anvar S.Y."/>
            <person name="Agamennone V."/>
            <person name="Suring W."/>
            <person name="Smit S."/>
            <person name="van Straalen N.M."/>
            <person name="Roelofs D."/>
        </authorList>
    </citation>
    <scope>NUCLEOTIDE SEQUENCE [LARGE SCALE GENOMIC DNA]</scope>
    <source>
        <tissue evidence="5">Mixed pool</tissue>
    </source>
</reference>
<dbReference type="GO" id="GO:0005576">
    <property type="term" value="C:extracellular region"/>
    <property type="evidence" value="ECO:0007669"/>
    <property type="project" value="UniProtKB-SubCell"/>
</dbReference>
<dbReference type="AlphaFoldDB" id="A0A1D2MGK7"/>
<evidence type="ECO:0000313" key="6">
    <source>
        <dbReference type="Proteomes" id="UP000094527"/>
    </source>
</evidence>
<evidence type="ECO:0000256" key="2">
    <source>
        <dbReference type="ARBA" id="ARBA00009127"/>
    </source>
</evidence>
<sequence length="407" mass="47011">MFSLKTAFYLTLISLLEGLSAQNTLLPYEVVFNWKQLDYNFPNQNIKKLLINSKQFIPENNIITGLRVYKDRVFLTVPRWREGVPSTLNYVCLNGTTDISSSPLLIPYPSWEFQELGNCSSFQYVQSMEIDQFGRMWVIDAGRVNIWTEPLNLCPPKLLLIDMEMDEVIKRYEFPDSVVGHTTNFLNDIVVACRDTKEDCFAYITDTYDSRLVVYSLKNDQSWFVHHETMVADEGYNHTYFGTKLHFRMNINGIALDPRFERVYYRSFSSFGLYSYPVSLLNEAKNGERLNDSQVFSHGPLPASLVDCYGLSRILYYGQLANNSIAYFNTTSGRSAESSEVALAQNDMELQIVDTLAFDNEGYLYLTANRLHRYNTRTLNFDEVNFRVIRLFIGNKSYMYSSTDGTV</sequence>
<accession>A0A1D2MGK7</accession>
<dbReference type="PANTHER" id="PTHR10009:SF18">
    <property type="entry name" value="PROTEIN YELLOW-LIKE PROTEIN"/>
    <property type="match status" value="1"/>
</dbReference>
<proteinExistence type="inferred from homology"/>
<dbReference type="InterPro" id="IPR017996">
    <property type="entry name" value="MRJP/yellow-related"/>
</dbReference>
<dbReference type="Proteomes" id="UP000094527">
    <property type="component" value="Unassembled WGS sequence"/>
</dbReference>
<protein>
    <submittedName>
        <fullName evidence="5">Protein yellow</fullName>
    </submittedName>
</protein>
<dbReference type="Gene3D" id="2.120.10.30">
    <property type="entry name" value="TolB, C-terminal domain"/>
    <property type="match status" value="1"/>
</dbReference>
<feature type="signal peptide" evidence="4">
    <location>
        <begin position="1"/>
        <end position="21"/>
    </location>
</feature>
<keyword evidence="6" id="KW-1185">Reference proteome</keyword>
<dbReference type="InterPro" id="IPR011042">
    <property type="entry name" value="6-blade_b-propeller_TolB-like"/>
</dbReference>
<organism evidence="5 6">
    <name type="scientific">Orchesella cincta</name>
    <name type="common">Springtail</name>
    <name type="synonym">Podura cincta</name>
    <dbReference type="NCBI Taxonomy" id="48709"/>
    <lineage>
        <taxon>Eukaryota</taxon>
        <taxon>Metazoa</taxon>
        <taxon>Ecdysozoa</taxon>
        <taxon>Arthropoda</taxon>
        <taxon>Hexapoda</taxon>
        <taxon>Collembola</taxon>
        <taxon>Entomobryomorpha</taxon>
        <taxon>Entomobryoidea</taxon>
        <taxon>Orchesellidae</taxon>
        <taxon>Orchesellinae</taxon>
        <taxon>Orchesella</taxon>
    </lineage>
</organism>
<dbReference type="EMBL" id="LJIJ01001347">
    <property type="protein sequence ID" value="ODM92041.1"/>
    <property type="molecule type" value="Genomic_DNA"/>
</dbReference>
<dbReference type="PRINTS" id="PR01366">
    <property type="entry name" value="ROYALJELLY"/>
</dbReference>
<dbReference type="OMA" id="EDVIMET"/>
<dbReference type="STRING" id="48709.A0A1D2MGK7"/>
<comment type="caution">
    <text evidence="5">The sequence shown here is derived from an EMBL/GenBank/DDBJ whole genome shotgun (WGS) entry which is preliminary data.</text>
</comment>
<dbReference type="Pfam" id="PF03022">
    <property type="entry name" value="MRJP"/>
    <property type="match status" value="1"/>
</dbReference>
<gene>
    <name evidence="5" type="ORF">Ocin01_14640</name>
</gene>
<evidence type="ECO:0000313" key="5">
    <source>
        <dbReference type="EMBL" id="ODM92041.1"/>
    </source>
</evidence>
<dbReference type="SUPFAM" id="SSF63829">
    <property type="entry name" value="Calcium-dependent phosphotriesterase"/>
    <property type="match status" value="1"/>
</dbReference>
<keyword evidence="4" id="KW-0732">Signal</keyword>
<evidence type="ECO:0000256" key="1">
    <source>
        <dbReference type="ARBA" id="ARBA00004613"/>
    </source>
</evidence>
<comment type="similarity">
    <text evidence="2">Belongs to the major royal jelly protein family.</text>
</comment>
<evidence type="ECO:0000256" key="3">
    <source>
        <dbReference type="ARBA" id="ARBA00022525"/>
    </source>
</evidence>
<keyword evidence="3" id="KW-0964">Secreted</keyword>
<comment type="subcellular location">
    <subcellularLocation>
        <location evidence="1">Secreted</location>
    </subcellularLocation>
</comment>
<name>A0A1D2MGK7_ORCCI</name>
<dbReference type="OrthoDB" id="9977471at2759"/>
<dbReference type="PANTHER" id="PTHR10009">
    <property type="entry name" value="PROTEIN YELLOW-RELATED"/>
    <property type="match status" value="1"/>
</dbReference>